<feature type="domain" description="Methyl-accepting transducer" evidence="12">
    <location>
        <begin position="370"/>
        <end position="641"/>
    </location>
</feature>
<evidence type="ECO:0000256" key="4">
    <source>
        <dbReference type="ARBA" id="ARBA00022692"/>
    </source>
</evidence>
<reference evidence="14 15" key="1">
    <citation type="submission" date="2016-10" db="EMBL/GenBank/DDBJ databases">
        <authorList>
            <person name="de Groot N.N."/>
        </authorList>
    </citation>
    <scope>NUCLEOTIDE SEQUENCE [LARGE SCALE GENOMIC DNA]</scope>
    <source>
        <strain evidence="14 15">Z108</strain>
    </source>
</reference>
<dbReference type="SUPFAM" id="SSF58104">
    <property type="entry name" value="Methyl-accepting chemotaxis protein (MCP) signaling domain"/>
    <property type="match status" value="1"/>
</dbReference>
<dbReference type="SMART" id="SM00304">
    <property type="entry name" value="HAMP"/>
    <property type="match status" value="2"/>
</dbReference>
<keyword evidence="6 11" id="KW-0472">Membrane</keyword>
<dbReference type="PROSITE" id="PS50111">
    <property type="entry name" value="CHEMOTAXIS_TRANSDUC_2"/>
    <property type="match status" value="1"/>
</dbReference>
<dbReference type="InterPro" id="IPR003660">
    <property type="entry name" value="HAMP_dom"/>
</dbReference>
<dbReference type="Pfam" id="PF00015">
    <property type="entry name" value="MCPsignal"/>
    <property type="match status" value="1"/>
</dbReference>
<dbReference type="EMBL" id="FOQK01000002">
    <property type="protein sequence ID" value="SFH67959.1"/>
    <property type="molecule type" value="Genomic_DNA"/>
</dbReference>
<protein>
    <submittedName>
        <fullName evidence="14">Methyl-accepting chemotaxis sensory transducer with Cache sensor</fullName>
    </submittedName>
</protein>
<evidence type="ECO:0000256" key="6">
    <source>
        <dbReference type="ARBA" id="ARBA00023136"/>
    </source>
</evidence>
<dbReference type="Pfam" id="PF02743">
    <property type="entry name" value="dCache_1"/>
    <property type="match status" value="1"/>
</dbReference>
<dbReference type="OrthoDB" id="136416at2"/>
<evidence type="ECO:0000313" key="15">
    <source>
        <dbReference type="Proteomes" id="UP000183639"/>
    </source>
</evidence>
<dbReference type="CDD" id="cd12913">
    <property type="entry name" value="PDC1_MCP_like"/>
    <property type="match status" value="1"/>
</dbReference>
<evidence type="ECO:0000259" key="12">
    <source>
        <dbReference type="PROSITE" id="PS50111"/>
    </source>
</evidence>
<evidence type="ECO:0000256" key="2">
    <source>
        <dbReference type="ARBA" id="ARBA00022475"/>
    </source>
</evidence>
<feature type="domain" description="HAMP" evidence="13">
    <location>
        <begin position="298"/>
        <end position="351"/>
    </location>
</feature>
<evidence type="ECO:0000256" key="8">
    <source>
        <dbReference type="ARBA" id="ARBA00029447"/>
    </source>
</evidence>
<dbReference type="Gene3D" id="1.10.287.950">
    <property type="entry name" value="Methyl-accepting chemotaxis protein"/>
    <property type="match status" value="1"/>
</dbReference>
<feature type="transmembrane region" description="Helical" evidence="11">
    <location>
        <begin position="276"/>
        <end position="297"/>
    </location>
</feature>
<feature type="transmembrane region" description="Helical" evidence="11">
    <location>
        <begin position="7"/>
        <end position="29"/>
    </location>
</feature>
<dbReference type="InterPro" id="IPR004089">
    <property type="entry name" value="MCPsignal_dom"/>
</dbReference>
<dbReference type="SUPFAM" id="SSF103190">
    <property type="entry name" value="Sensory domain-like"/>
    <property type="match status" value="1"/>
</dbReference>
<dbReference type="GO" id="GO:0006935">
    <property type="term" value="P:chemotaxis"/>
    <property type="evidence" value="ECO:0007669"/>
    <property type="project" value="UniProtKB-KW"/>
</dbReference>
<evidence type="ECO:0000256" key="11">
    <source>
        <dbReference type="SAM" id="Phobius"/>
    </source>
</evidence>
<dbReference type="SMART" id="SM00283">
    <property type="entry name" value="MA"/>
    <property type="match status" value="1"/>
</dbReference>
<accession>A0A1I3C171</accession>
<dbReference type="InterPro" id="IPR033479">
    <property type="entry name" value="dCache_1"/>
</dbReference>
<keyword evidence="4 11" id="KW-0812">Transmembrane</keyword>
<dbReference type="InterPro" id="IPR029151">
    <property type="entry name" value="Sensor-like_sf"/>
</dbReference>
<dbReference type="Pfam" id="PF00672">
    <property type="entry name" value="HAMP"/>
    <property type="match status" value="1"/>
</dbReference>
<evidence type="ECO:0000256" key="1">
    <source>
        <dbReference type="ARBA" id="ARBA00004651"/>
    </source>
</evidence>
<organism evidence="14 15">
    <name type="scientific">Selenomonas ruminantium</name>
    <dbReference type="NCBI Taxonomy" id="971"/>
    <lineage>
        <taxon>Bacteria</taxon>
        <taxon>Bacillati</taxon>
        <taxon>Bacillota</taxon>
        <taxon>Negativicutes</taxon>
        <taxon>Selenomonadales</taxon>
        <taxon>Selenomonadaceae</taxon>
        <taxon>Selenomonas</taxon>
    </lineage>
</organism>
<keyword evidence="3" id="KW-0145">Chemotaxis</keyword>
<evidence type="ECO:0000259" key="13">
    <source>
        <dbReference type="PROSITE" id="PS50885"/>
    </source>
</evidence>
<evidence type="ECO:0000256" key="9">
    <source>
        <dbReference type="PROSITE-ProRule" id="PRU00284"/>
    </source>
</evidence>
<dbReference type="PANTHER" id="PTHR32089:SF112">
    <property type="entry name" value="LYSOZYME-LIKE PROTEIN-RELATED"/>
    <property type="match status" value="1"/>
</dbReference>
<evidence type="ECO:0000313" key="14">
    <source>
        <dbReference type="EMBL" id="SFH67959.1"/>
    </source>
</evidence>
<proteinExistence type="inferred from homology"/>
<dbReference type="PANTHER" id="PTHR32089">
    <property type="entry name" value="METHYL-ACCEPTING CHEMOTAXIS PROTEIN MCPB"/>
    <property type="match status" value="1"/>
</dbReference>
<name>A0A1I3C171_SELRU</name>
<keyword evidence="10" id="KW-0175">Coiled coil</keyword>
<comment type="subcellular location">
    <subcellularLocation>
        <location evidence="1">Cell membrane</location>
        <topology evidence="1">Multi-pass membrane protein</topology>
    </subcellularLocation>
</comment>
<dbReference type="CDD" id="cd11386">
    <property type="entry name" value="MCP_signal"/>
    <property type="match status" value="1"/>
</dbReference>
<comment type="similarity">
    <text evidence="8">Belongs to the methyl-accepting chemotaxis (MCP) protein family.</text>
</comment>
<sequence length="656" mass="70349">MGVKQKFLVLSGIMGVLMAVVSLVGYFMASSDLQQSVDNELRTVVAKEVSDMDGWLVAKQLSVAHTANVMTAYNGDKASMQTNAALQSAATEADVMGVTLGMEDKYFASSTGGNLTGQKDPTQRPWYQQAKKDDKVEFTEAYVDSITNKLIISAIAPVKANGQFAGAVCNDISLDALEEQAKNIEYHGEGQGIIMEKNGNILATAGLGKPMQNFAEVDGFGEHFKEMQGKESGYFTTNSDGKEVVFAYAKVPSTEWLIGIAVPEDFVFASLKHMRWVFGLLTFVGFALMMFVCLYFAQKITRPILGLTEHAVQLADGNLRMSELPVESADEIGRLTQAFNTMNKNIRQLIQKMSAAAEQVAASSEELTASAQQSAEAANSVAVSVGDVAQGVSDQAGSVDNAKNVVEEVVNHIDDVAKGMEHVNARTNETNETAAAGSQLMQDAMDKMALIERASQESAAIVSQLGKNSEQIGKIVETISAIAEQTNLLALNAAIEAARAGEQGRGFTVVAEEVRKLAAESQEAAEDIKRHITSIQSDTNQAVGSMESSTEQIKLGTDAIREVGDQFGRIIAKVHDIKEEVEKMNMRVHKVSSGASSIVGTMEEIDDVSRKTAAHTQTISAATEEQSASTEEIASASQSLANMATELQDATAKFKF</sequence>
<feature type="coiled-coil region" evidence="10">
    <location>
        <begin position="339"/>
        <end position="366"/>
    </location>
</feature>
<keyword evidence="5 11" id="KW-1133">Transmembrane helix</keyword>
<gene>
    <name evidence="14" type="ORF">SAMN04487861_10256</name>
</gene>
<dbReference type="CDD" id="cd06225">
    <property type="entry name" value="HAMP"/>
    <property type="match status" value="1"/>
</dbReference>
<dbReference type="RefSeq" id="WP_075441757.1">
    <property type="nucleotide sequence ID" value="NZ_FOQK01000002.1"/>
</dbReference>
<dbReference type="GO" id="GO:0007165">
    <property type="term" value="P:signal transduction"/>
    <property type="evidence" value="ECO:0007669"/>
    <property type="project" value="UniProtKB-KW"/>
</dbReference>
<dbReference type="GO" id="GO:0005886">
    <property type="term" value="C:plasma membrane"/>
    <property type="evidence" value="ECO:0007669"/>
    <property type="project" value="UniProtKB-SubCell"/>
</dbReference>
<dbReference type="Gene3D" id="1.10.8.500">
    <property type="entry name" value="HAMP domain in histidine kinase"/>
    <property type="match status" value="1"/>
</dbReference>
<dbReference type="AlphaFoldDB" id="A0A1I3C171"/>
<evidence type="ECO:0000256" key="10">
    <source>
        <dbReference type="SAM" id="Coils"/>
    </source>
</evidence>
<keyword evidence="2" id="KW-1003">Cell membrane</keyword>
<dbReference type="Proteomes" id="UP000183639">
    <property type="component" value="Unassembled WGS sequence"/>
</dbReference>
<dbReference type="CDD" id="cd12912">
    <property type="entry name" value="PDC2_MCP_like"/>
    <property type="match status" value="1"/>
</dbReference>
<keyword evidence="7 9" id="KW-0807">Transducer</keyword>
<evidence type="ECO:0000256" key="7">
    <source>
        <dbReference type="ARBA" id="ARBA00023224"/>
    </source>
</evidence>
<dbReference type="Gene3D" id="3.30.450.20">
    <property type="entry name" value="PAS domain"/>
    <property type="match status" value="2"/>
</dbReference>
<evidence type="ECO:0000256" key="5">
    <source>
        <dbReference type="ARBA" id="ARBA00022989"/>
    </source>
</evidence>
<evidence type="ECO:0000256" key="3">
    <source>
        <dbReference type="ARBA" id="ARBA00022500"/>
    </source>
</evidence>
<dbReference type="PROSITE" id="PS50885">
    <property type="entry name" value="HAMP"/>
    <property type="match status" value="1"/>
</dbReference>